<protein>
    <recommendedName>
        <fullName evidence="2">GCVT N-terminal domain-containing protein</fullName>
    </recommendedName>
</protein>
<dbReference type="RefSeq" id="WP_072429807.1">
    <property type="nucleotide sequence ID" value="NZ_FPKR01000014.1"/>
</dbReference>
<dbReference type="InterPro" id="IPR029043">
    <property type="entry name" value="GcvT/YgfZ_C"/>
</dbReference>
<keyword evidence="1" id="KW-0809">Transit peptide</keyword>
<sequence>MAWQDFLSTQGAQFDAELAVSFPGEQQPAEQQQGAALVPLSHFGLIRFSGEETAAFLHGQLSSDVKQLGPNRAQYSTYSTPKGRMLASLLVLADGEDRLLMLPRALLPTIQKRLSMYVLRSKTKASDISADTVLLGLCGAQAAGVAKQLGGSLPTEALQKVDLPAGWLLKLDEGRFLLGIAAAQAETVWQALLAAGASPAGATAWTLADIRAGITWVLPATQEAFVPQMANMELIGAVNFKKGCYPGQEIVARTQYLGKLKRRALRVQASSPMQAGESVFSPEMQDQASGQVALAAPSADGQWEALVVVQLSSIEHGLHLHGPQGPALSILPLPYTVIE</sequence>
<dbReference type="InterPro" id="IPR017703">
    <property type="entry name" value="YgfZ/GCV_T_CS"/>
</dbReference>
<dbReference type="InterPro" id="IPR027266">
    <property type="entry name" value="TrmE/GcvT-like"/>
</dbReference>
<feature type="domain" description="GCVT N-terminal" evidence="2">
    <location>
        <begin position="32"/>
        <end position="151"/>
    </location>
</feature>
<dbReference type="AlphaFoldDB" id="A0A1K2HQC4"/>
<organism evidence="3 4">
    <name type="scientific">Chitinimonas taiwanensis DSM 18899</name>
    <dbReference type="NCBI Taxonomy" id="1121279"/>
    <lineage>
        <taxon>Bacteria</taxon>
        <taxon>Pseudomonadati</taxon>
        <taxon>Pseudomonadota</taxon>
        <taxon>Betaproteobacteria</taxon>
        <taxon>Neisseriales</taxon>
        <taxon>Chitinibacteraceae</taxon>
        <taxon>Chitinimonas</taxon>
    </lineage>
</organism>
<dbReference type="NCBIfam" id="TIGR03317">
    <property type="entry name" value="ygfZ_signature"/>
    <property type="match status" value="1"/>
</dbReference>
<evidence type="ECO:0000259" key="2">
    <source>
        <dbReference type="Pfam" id="PF01571"/>
    </source>
</evidence>
<name>A0A1K2HQC4_9NEIS</name>
<dbReference type="SUPFAM" id="SSF103025">
    <property type="entry name" value="Folate-binding domain"/>
    <property type="match status" value="1"/>
</dbReference>
<keyword evidence="4" id="KW-1185">Reference proteome</keyword>
<dbReference type="Gene3D" id="3.30.1360.120">
    <property type="entry name" value="Probable tRNA modification gtpase trme, domain 1"/>
    <property type="match status" value="1"/>
</dbReference>
<dbReference type="InterPro" id="IPR045179">
    <property type="entry name" value="YgfZ/GcvT"/>
</dbReference>
<evidence type="ECO:0000256" key="1">
    <source>
        <dbReference type="ARBA" id="ARBA00022946"/>
    </source>
</evidence>
<evidence type="ECO:0000313" key="3">
    <source>
        <dbReference type="EMBL" id="SFZ79012.1"/>
    </source>
</evidence>
<evidence type="ECO:0000313" key="4">
    <source>
        <dbReference type="Proteomes" id="UP000186513"/>
    </source>
</evidence>
<dbReference type="Proteomes" id="UP000186513">
    <property type="component" value="Unassembled WGS sequence"/>
</dbReference>
<dbReference type="EMBL" id="FPKR01000014">
    <property type="protein sequence ID" value="SFZ79012.1"/>
    <property type="molecule type" value="Genomic_DNA"/>
</dbReference>
<reference evidence="3 4" key="1">
    <citation type="submission" date="2016-11" db="EMBL/GenBank/DDBJ databases">
        <authorList>
            <person name="Jaros S."/>
            <person name="Januszkiewicz K."/>
            <person name="Wedrychowicz H."/>
        </authorList>
    </citation>
    <scope>NUCLEOTIDE SEQUENCE [LARGE SCALE GENOMIC DNA]</scope>
    <source>
        <strain evidence="3 4">DSM 18899</strain>
    </source>
</reference>
<dbReference type="PANTHER" id="PTHR22602:SF0">
    <property type="entry name" value="TRANSFERASE CAF17, MITOCHONDRIAL-RELATED"/>
    <property type="match status" value="1"/>
</dbReference>
<dbReference type="GO" id="GO:0016226">
    <property type="term" value="P:iron-sulfur cluster assembly"/>
    <property type="evidence" value="ECO:0007669"/>
    <property type="project" value="TreeGrafter"/>
</dbReference>
<proteinExistence type="predicted"/>
<dbReference type="SUPFAM" id="SSF101790">
    <property type="entry name" value="Aminomethyltransferase beta-barrel domain"/>
    <property type="match status" value="1"/>
</dbReference>
<dbReference type="Pfam" id="PF01571">
    <property type="entry name" value="GCV_T"/>
    <property type="match status" value="1"/>
</dbReference>
<accession>A0A1K2HQC4</accession>
<dbReference type="InterPro" id="IPR006222">
    <property type="entry name" value="GCVT_N"/>
</dbReference>
<dbReference type="STRING" id="1121279.SAMN02745887_03325"/>
<dbReference type="PANTHER" id="PTHR22602">
    <property type="entry name" value="TRANSFERASE CAF17, MITOCHONDRIAL-RELATED"/>
    <property type="match status" value="1"/>
</dbReference>
<gene>
    <name evidence="3" type="ORF">SAMN02745887_03325</name>
</gene>